<gene>
    <name evidence="3" type="ORF">IFDJLNFL_1087</name>
    <name evidence="4" type="ORF">MTDSW087_04953</name>
</gene>
<keyword evidence="2" id="KW-0233">DNA recombination</keyword>
<evidence type="ECO:0000313" key="5">
    <source>
        <dbReference type="Proteomes" id="UP000401717"/>
    </source>
</evidence>
<proteinExistence type="predicted"/>
<keyword evidence="6" id="KW-1185">Reference proteome</keyword>
<dbReference type="EMBL" id="BPQI01000021">
    <property type="protein sequence ID" value="GJD55203.1"/>
    <property type="molecule type" value="Genomic_DNA"/>
</dbReference>
<dbReference type="Gene3D" id="1.10.443.10">
    <property type="entry name" value="Intergrase catalytic core"/>
    <property type="match status" value="1"/>
</dbReference>
<evidence type="ECO:0000256" key="2">
    <source>
        <dbReference type="ARBA" id="ARBA00023172"/>
    </source>
</evidence>
<dbReference type="InterPro" id="IPR010998">
    <property type="entry name" value="Integrase_recombinase_N"/>
</dbReference>
<reference evidence="3" key="2">
    <citation type="journal article" date="2021" name="Front. Microbiol.">
        <title>Comprehensive Comparative Genomics and Phenotyping of Methylobacterium Species.</title>
        <authorList>
            <person name="Alessa O."/>
            <person name="Ogura Y."/>
            <person name="Fujitani Y."/>
            <person name="Takami H."/>
            <person name="Hayashi T."/>
            <person name="Sahin N."/>
            <person name="Tani A."/>
        </authorList>
    </citation>
    <scope>NUCLEOTIDE SEQUENCE</scope>
    <source>
        <strain evidence="3">DSM 22415</strain>
    </source>
</reference>
<reference evidence="3" key="3">
    <citation type="submission" date="2021-08" db="EMBL/GenBank/DDBJ databases">
        <authorList>
            <person name="Tani A."/>
            <person name="Ola A."/>
            <person name="Ogura Y."/>
            <person name="Katsura K."/>
            <person name="Hayashi T."/>
        </authorList>
    </citation>
    <scope>NUCLEOTIDE SEQUENCE</scope>
    <source>
        <strain evidence="3">DSM 22415</strain>
    </source>
</reference>
<dbReference type="InterPro" id="IPR011010">
    <property type="entry name" value="DNA_brk_join_enz"/>
</dbReference>
<reference evidence="4 5" key="1">
    <citation type="submission" date="2019-06" db="EMBL/GenBank/DDBJ databases">
        <authorList>
            <person name="Rodrigo-Torres L."/>
            <person name="Arahal R. D."/>
            <person name="Lucena T."/>
        </authorList>
    </citation>
    <scope>NUCLEOTIDE SEQUENCE [LARGE SCALE GENOMIC DNA]</scope>
    <source>
        <strain evidence="4 5">SW08-7</strain>
    </source>
</reference>
<dbReference type="Proteomes" id="UP001055303">
    <property type="component" value="Unassembled WGS sequence"/>
</dbReference>
<evidence type="ECO:0000313" key="6">
    <source>
        <dbReference type="Proteomes" id="UP001055303"/>
    </source>
</evidence>
<evidence type="ECO:0000313" key="4">
    <source>
        <dbReference type="EMBL" id="VUF15218.1"/>
    </source>
</evidence>
<dbReference type="EMBL" id="CABFVH010000048">
    <property type="protein sequence ID" value="VUF15218.1"/>
    <property type="molecule type" value="Genomic_DNA"/>
</dbReference>
<dbReference type="SUPFAM" id="SSF56349">
    <property type="entry name" value="DNA breaking-rejoining enzymes"/>
    <property type="match status" value="1"/>
</dbReference>
<evidence type="ECO:0000313" key="3">
    <source>
        <dbReference type="EMBL" id="GJD55203.1"/>
    </source>
</evidence>
<accession>A0A564G5I7</accession>
<organism evidence="4 5">
    <name type="scientific">Methylobacterium dankookense</name>
    <dbReference type="NCBI Taxonomy" id="560405"/>
    <lineage>
        <taxon>Bacteria</taxon>
        <taxon>Pseudomonadati</taxon>
        <taxon>Pseudomonadota</taxon>
        <taxon>Alphaproteobacteria</taxon>
        <taxon>Hyphomicrobiales</taxon>
        <taxon>Methylobacteriaceae</taxon>
        <taxon>Methylobacterium</taxon>
    </lineage>
</organism>
<name>A0A564G5I7_9HYPH</name>
<dbReference type="RefSeq" id="WP_238178728.1">
    <property type="nucleotide sequence ID" value="NZ_BPQI01000021.1"/>
</dbReference>
<keyword evidence="1" id="KW-0238">DNA-binding</keyword>
<dbReference type="AlphaFoldDB" id="A0A564G5I7"/>
<dbReference type="Proteomes" id="UP000401717">
    <property type="component" value="Unassembled WGS sequence"/>
</dbReference>
<protein>
    <recommendedName>
        <fullName evidence="7">Core-binding (CB) domain-containing protein</fullName>
    </recommendedName>
</protein>
<dbReference type="InterPro" id="IPR013762">
    <property type="entry name" value="Integrase-like_cat_sf"/>
</dbReference>
<sequence length="399" mass="45211">MAKDDAYPTPGLRRMKRKTGRVDFYWICGEDAARKGYPVKTVALPSSWELPQLSARCVILQQELRQWLANRAPERTHAPAGTVSWLCRSFETDEASPFHELRPDTRRFYSKYAQQLVDMAGDQQLDDVTGSEVRRWYREWEKTKGKRSAYAGIQTLRRVVSYGCELRNTASFDLAKMLERMEFKAPRARKMRPTHEQITAVRAAAHEAGRPSIALAVALQFELGLRQKDVIGEWRRLKAGEQAPGAITDNGWIWDWGLTWNHISARRLLQKPTSKSNGEEIAEHDLNLHPQILAELPPRLVGPIVVDERSGLPWRASHFSHTFRKIARAAGWPDGLWNMDSRAGAVSEAFDAGADPVDVMRTATHTQMTTTMLYARGAVVQSSRVAELRAARRRQQDGG</sequence>
<dbReference type="GO" id="GO:0006310">
    <property type="term" value="P:DNA recombination"/>
    <property type="evidence" value="ECO:0007669"/>
    <property type="project" value="UniProtKB-KW"/>
</dbReference>
<dbReference type="GO" id="GO:0015074">
    <property type="term" value="P:DNA integration"/>
    <property type="evidence" value="ECO:0007669"/>
    <property type="project" value="InterPro"/>
</dbReference>
<evidence type="ECO:0000256" key="1">
    <source>
        <dbReference type="ARBA" id="ARBA00023125"/>
    </source>
</evidence>
<dbReference type="GO" id="GO:0003677">
    <property type="term" value="F:DNA binding"/>
    <property type="evidence" value="ECO:0007669"/>
    <property type="project" value="UniProtKB-KW"/>
</dbReference>
<dbReference type="Gene3D" id="1.10.150.130">
    <property type="match status" value="1"/>
</dbReference>
<evidence type="ECO:0008006" key="7">
    <source>
        <dbReference type="Google" id="ProtNLM"/>
    </source>
</evidence>